<accession>E2SEX5</accession>
<dbReference type="GO" id="GO:0016887">
    <property type="term" value="F:ATP hydrolysis activity"/>
    <property type="evidence" value="ECO:0007669"/>
    <property type="project" value="InterPro"/>
</dbReference>
<feature type="transmembrane region" description="Helical" evidence="7">
    <location>
        <begin position="251"/>
        <end position="270"/>
    </location>
</feature>
<feature type="transmembrane region" description="Helical" evidence="7">
    <location>
        <begin position="64"/>
        <end position="83"/>
    </location>
</feature>
<dbReference type="InterPro" id="IPR003439">
    <property type="entry name" value="ABC_transporter-like_ATP-bd"/>
</dbReference>
<dbReference type="InterPro" id="IPR039421">
    <property type="entry name" value="Type_1_exporter"/>
</dbReference>
<evidence type="ECO:0000256" key="3">
    <source>
        <dbReference type="ARBA" id="ARBA00022741"/>
    </source>
</evidence>
<dbReference type="GO" id="GO:0005886">
    <property type="term" value="C:plasma membrane"/>
    <property type="evidence" value="ECO:0007669"/>
    <property type="project" value="UniProtKB-SubCell"/>
</dbReference>
<evidence type="ECO:0000259" key="8">
    <source>
        <dbReference type="PROSITE" id="PS50893"/>
    </source>
</evidence>
<dbReference type="InterPro" id="IPR003593">
    <property type="entry name" value="AAA+_ATPase"/>
</dbReference>
<dbReference type="PROSITE" id="PS00211">
    <property type="entry name" value="ABC_TRANSPORTER_1"/>
    <property type="match status" value="1"/>
</dbReference>
<evidence type="ECO:0000256" key="7">
    <source>
        <dbReference type="SAM" id="Phobius"/>
    </source>
</evidence>
<evidence type="ECO:0000256" key="4">
    <source>
        <dbReference type="ARBA" id="ARBA00022840"/>
    </source>
</evidence>
<comment type="caution">
    <text evidence="10">The sequence shown here is derived from an EMBL/GenBank/DDBJ whole genome shotgun (WGS) entry which is preliminary data.</text>
</comment>
<sequence>MTARSRAYLSLMSSTAGRGAVAGLLSLQVVVALMEGLGLTLLVPVMQSLGGDDELRLPGTDATLTLPVAFALVLLVVVVRSLAQWRVAVVSVQIRLATVDALRLRLFDGLLAAEWTYVAGQRRSHVVQRLTTEVERAQTALVMLLRILVAVPILAATVGVAVLLSPLIGGLAAVGLLLATAATRRSVRSATRLGQEMSRGVADLGAAVTDSLASVRLTRAHDAGRAWTDLVEAEASRVRGIRTSFVRRTSAVVAGLAVGVVFAVMVLVVVGRQAGLPFAELAVLVVVASRILATAQGLLGAVQVFANEAPALDQLSDFEREIEQHRQTGSVPGRPQEPAGPQEPLVALRGVTVRYATDGPTVLDDVDLQVPHRGLVTVWGPSGGGKSTLLDVVLGLVPPETGQVLVDGSPLVDLSSWRARVGYVPQQTVLVPGTVRQNLTWSLQPGREVADEDLWAALRTACVDTVVESLPAGLDTPLREIAGLSGGEQQRLCIARALVRDPELLVLDEATSALDTGTEERVLGQLLDGSRAVLLVTHRPAERARADVVAHLADGMLTVGPDTGRS</sequence>
<dbReference type="OrthoDB" id="5296765at2"/>
<name>E2SEX5_9ACTN</name>
<keyword evidence="3" id="KW-0547">Nucleotide-binding</keyword>
<dbReference type="HOGENOM" id="CLU_000604_84_3_11"/>
<feature type="transmembrane region" description="Helical" evidence="7">
    <location>
        <begin position="163"/>
        <end position="182"/>
    </location>
</feature>
<evidence type="ECO:0000256" key="1">
    <source>
        <dbReference type="ARBA" id="ARBA00004651"/>
    </source>
</evidence>
<dbReference type="eggNOG" id="COG1132">
    <property type="taxonomic scope" value="Bacteria"/>
</dbReference>
<dbReference type="PROSITE" id="PS50893">
    <property type="entry name" value="ABC_TRANSPORTER_2"/>
    <property type="match status" value="1"/>
</dbReference>
<dbReference type="InterPro" id="IPR027417">
    <property type="entry name" value="P-loop_NTPase"/>
</dbReference>
<dbReference type="PROSITE" id="PS50929">
    <property type="entry name" value="ABC_TM1F"/>
    <property type="match status" value="1"/>
</dbReference>
<dbReference type="STRING" id="585531.HMPREF0063_12584"/>
<dbReference type="SUPFAM" id="SSF52540">
    <property type="entry name" value="P-loop containing nucleoside triphosphate hydrolases"/>
    <property type="match status" value="1"/>
</dbReference>
<keyword evidence="6 7" id="KW-0472">Membrane</keyword>
<evidence type="ECO:0000313" key="11">
    <source>
        <dbReference type="Proteomes" id="UP000003111"/>
    </source>
</evidence>
<keyword evidence="11" id="KW-1185">Reference proteome</keyword>
<dbReference type="Gene3D" id="3.40.50.300">
    <property type="entry name" value="P-loop containing nucleotide triphosphate hydrolases"/>
    <property type="match status" value="1"/>
</dbReference>
<dbReference type="Gene3D" id="1.20.1560.10">
    <property type="entry name" value="ABC transporter type 1, transmembrane domain"/>
    <property type="match status" value="1"/>
</dbReference>
<dbReference type="InterPro" id="IPR017871">
    <property type="entry name" value="ABC_transporter-like_CS"/>
</dbReference>
<dbReference type="AlphaFoldDB" id="E2SEX5"/>
<protein>
    <submittedName>
        <fullName evidence="10">ABC transporter, ATP-binding protein</fullName>
    </submittedName>
</protein>
<dbReference type="InterPro" id="IPR011527">
    <property type="entry name" value="ABC1_TM_dom"/>
</dbReference>
<dbReference type="SMART" id="SM00382">
    <property type="entry name" value="AAA"/>
    <property type="match status" value="1"/>
</dbReference>
<reference evidence="10" key="1">
    <citation type="submission" date="2010-08" db="EMBL/GenBank/DDBJ databases">
        <authorList>
            <person name="Muzny D."/>
            <person name="Qin X."/>
            <person name="Buhay C."/>
            <person name="Dugan-Rocha S."/>
            <person name="Ding Y."/>
            <person name="Chen G."/>
            <person name="Hawes A."/>
            <person name="Holder M."/>
            <person name="Jhangiani S."/>
            <person name="Johnson A."/>
            <person name="Khan Z."/>
            <person name="Li Z."/>
            <person name="Liu W."/>
            <person name="Liu X."/>
            <person name="Perez L."/>
            <person name="Shen H."/>
            <person name="Wang Q."/>
            <person name="Watt J."/>
            <person name="Xi L."/>
            <person name="Xin Y."/>
            <person name="Zhou J."/>
            <person name="Deng J."/>
            <person name="Jiang H."/>
            <person name="Liu Y."/>
            <person name="Qu J."/>
            <person name="Song X.-Z."/>
            <person name="Zhang L."/>
            <person name="Villasana D."/>
            <person name="Johnson A."/>
            <person name="Liu J."/>
            <person name="Liyanage D."/>
            <person name="Lorensuhewa L."/>
            <person name="Robinson T."/>
            <person name="Song A."/>
            <person name="Song B.-B."/>
            <person name="Dinh H."/>
            <person name="Thornton R."/>
            <person name="Coyle M."/>
            <person name="Francisco L."/>
            <person name="Jackson L."/>
            <person name="Javaid M."/>
            <person name="Korchina V."/>
            <person name="Kovar C."/>
            <person name="Mata R."/>
            <person name="Mathew T."/>
            <person name="Ngo R."/>
            <person name="Nguyen L."/>
            <person name="Nguyen N."/>
            <person name="Okwuonu G."/>
            <person name="Ongeri F."/>
            <person name="Pham C."/>
            <person name="Simmons D."/>
            <person name="Wilczek-Boney K."/>
            <person name="Hale W."/>
            <person name="Jakkamsetti A."/>
            <person name="Pham P."/>
            <person name="Ruth R."/>
            <person name="San Lucas F."/>
            <person name="Warren J."/>
            <person name="Zhang J."/>
            <person name="Zhao Z."/>
            <person name="Zhou C."/>
            <person name="Zhu D."/>
            <person name="Lee S."/>
            <person name="Bess C."/>
            <person name="Blankenburg K."/>
            <person name="Forbes L."/>
            <person name="Fu Q."/>
            <person name="Gubbala S."/>
            <person name="Hirani K."/>
            <person name="Jayaseelan J.C."/>
            <person name="Lara F."/>
            <person name="Munidasa M."/>
            <person name="Palculict T."/>
            <person name="Patil S."/>
            <person name="Pu L.-L."/>
            <person name="Saada N."/>
            <person name="Tang L."/>
            <person name="Weissenberger G."/>
            <person name="Zhu Y."/>
            <person name="Hemphill L."/>
            <person name="Shang Y."/>
            <person name="Youmans B."/>
            <person name="Ayvaz T."/>
            <person name="Ross M."/>
            <person name="Santibanez J."/>
            <person name="Aqrawi P."/>
            <person name="Gross S."/>
            <person name="Joshi V."/>
            <person name="Fowler G."/>
            <person name="Nazareth L."/>
            <person name="Reid J."/>
            <person name="Worley K."/>
            <person name="Petrosino J."/>
            <person name="Highlander S."/>
            <person name="Gibbs R."/>
        </authorList>
    </citation>
    <scope>NUCLEOTIDE SEQUENCE [LARGE SCALE GENOMIC DNA]</scope>
    <source>
        <strain evidence="10">DSM 15272</strain>
    </source>
</reference>
<evidence type="ECO:0000256" key="5">
    <source>
        <dbReference type="ARBA" id="ARBA00022989"/>
    </source>
</evidence>
<feature type="transmembrane region" description="Helical" evidence="7">
    <location>
        <begin position="21"/>
        <end position="44"/>
    </location>
</feature>
<dbReference type="Proteomes" id="UP000003111">
    <property type="component" value="Unassembled WGS sequence"/>
</dbReference>
<evidence type="ECO:0000256" key="2">
    <source>
        <dbReference type="ARBA" id="ARBA00022692"/>
    </source>
</evidence>
<dbReference type="GO" id="GO:0005524">
    <property type="term" value="F:ATP binding"/>
    <property type="evidence" value="ECO:0007669"/>
    <property type="project" value="UniProtKB-KW"/>
</dbReference>
<gene>
    <name evidence="10" type="ORF">HMPREF0063_12584</name>
</gene>
<evidence type="ECO:0000256" key="6">
    <source>
        <dbReference type="ARBA" id="ARBA00023136"/>
    </source>
</evidence>
<feature type="transmembrane region" description="Helical" evidence="7">
    <location>
        <begin position="139"/>
        <end position="157"/>
    </location>
</feature>
<feature type="domain" description="ABC transporter" evidence="8">
    <location>
        <begin position="348"/>
        <end position="566"/>
    </location>
</feature>
<dbReference type="InterPro" id="IPR036640">
    <property type="entry name" value="ABC1_TM_sf"/>
</dbReference>
<comment type="subcellular location">
    <subcellularLocation>
        <location evidence="1">Cell membrane</location>
        <topology evidence="1">Multi-pass membrane protein</topology>
    </subcellularLocation>
</comment>
<dbReference type="EMBL" id="ACLF03000010">
    <property type="protein sequence ID" value="EFQ82219.1"/>
    <property type="molecule type" value="Genomic_DNA"/>
</dbReference>
<feature type="domain" description="ABC transmembrane type-1" evidence="9">
    <location>
        <begin position="22"/>
        <end position="307"/>
    </location>
</feature>
<dbReference type="PANTHER" id="PTHR24221:SF503">
    <property type="entry name" value="MITOCHONDRIAL POTASSIUM CHANNEL ATP-BINDING SUBUNIT"/>
    <property type="match status" value="1"/>
</dbReference>
<dbReference type="SUPFAM" id="SSF90123">
    <property type="entry name" value="ABC transporter transmembrane region"/>
    <property type="match status" value="1"/>
</dbReference>
<dbReference type="GO" id="GO:0140359">
    <property type="term" value="F:ABC-type transporter activity"/>
    <property type="evidence" value="ECO:0007669"/>
    <property type="project" value="InterPro"/>
</dbReference>
<proteinExistence type="predicted"/>
<dbReference type="PANTHER" id="PTHR24221">
    <property type="entry name" value="ATP-BINDING CASSETTE SUB-FAMILY B"/>
    <property type="match status" value="1"/>
</dbReference>
<organism evidence="10 11">
    <name type="scientific">Aeromicrobium marinum DSM 15272</name>
    <dbReference type="NCBI Taxonomy" id="585531"/>
    <lineage>
        <taxon>Bacteria</taxon>
        <taxon>Bacillati</taxon>
        <taxon>Actinomycetota</taxon>
        <taxon>Actinomycetes</taxon>
        <taxon>Propionibacteriales</taxon>
        <taxon>Nocardioidaceae</taxon>
        <taxon>Aeromicrobium</taxon>
    </lineage>
</organism>
<keyword evidence="4 10" id="KW-0067">ATP-binding</keyword>
<dbReference type="CDD" id="cd03228">
    <property type="entry name" value="ABCC_MRP_Like"/>
    <property type="match status" value="1"/>
</dbReference>
<evidence type="ECO:0000259" key="9">
    <source>
        <dbReference type="PROSITE" id="PS50929"/>
    </source>
</evidence>
<dbReference type="Pfam" id="PF00005">
    <property type="entry name" value="ABC_tran"/>
    <property type="match status" value="1"/>
</dbReference>
<keyword evidence="5 7" id="KW-1133">Transmembrane helix</keyword>
<keyword evidence="2 7" id="KW-0812">Transmembrane</keyword>
<evidence type="ECO:0000313" key="10">
    <source>
        <dbReference type="EMBL" id="EFQ82219.1"/>
    </source>
</evidence>